<feature type="compositionally biased region" description="Polar residues" evidence="2">
    <location>
        <begin position="139"/>
        <end position="150"/>
    </location>
</feature>
<dbReference type="AlphaFoldDB" id="A0A6A7AB49"/>
<evidence type="ECO:0000313" key="4">
    <source>
        <dbReference type="Proteomes" id="UP000799424"/>
    </source>
</evidence>
<organism evidence="3 4">
    <name type="scientific">Ophiobolus disseminans</name>
    <dbReference type="NCBI Taxonomy" id="1469910"/>
    <lineage>
        <taxon>Eukaryota</taxon>
        <taxon>Fungi</taxon>
        <taxon>Dikarya</taxon>
        <taxon>Ascomycota</taxon>
        <taxon>Pezizomycotina</taxon>
        <taxon>Dothideomycetes</taxon>
        <taxon>Pleosporomycetidae</taxon>
        <taxon>Pleosporales</taxon>
        <taxon>Pleosporineae</taxon>
        <taxon>Phaeosphaeriaceae</taxon>
        <taxon>Ophiobolus</taxon>
    </lineage>
</organism>
<keyword evidence="1" id="KW-0175">Coiled coil</keyword>
<gene>
    <name evidence="3" type="ORF">CC86DRAFT_161741</name>
</gene>
<evidence type="ECO:0000256" key="2">
    <source>
        <dbReference type="SAM" id="MobiDB-lite"/>
    </source>
</evidence>
<dbReference type="OrthoDB" id="3693536at2759"/>
<protein>
    <submittedName>
        <fullName evidence="3">Uncharacterized protein</fullName>
    </submittedName>
</protein>
<dbReference type="Proteomes" id="UP000799424">
    <property type="component" value="Unassembled WGS sequence"/>
</dbReference>
<keyword evidence="4" id="KW-1185">Reference proteome</keyword>
<accession>A0A6A7AB49</accession>
<evidence type="ECO:0000256" key="1">
    <source>
        <dbReference type="SAM" id="Coils"/>
    </source>
</evidence>
<proteinExistence type="predicted"/>
<name>A0A6A7AB49_9PLEO</name>
<feature type="region of interest" description="Disordered" evidence="2">
    <location>
        <begin position="120"/>
        <end position="170"/>
    </location>
</feature>
<dbReference type="EMBL" id="MU006219">
    <property type="protein sequence ID" value="KAF2830456.1"/>
    <property type="molecule type" value="Genomic_DNA"/>
</dbReference>
<feature type="coiled-coil region" evidence="1">
    <location>
        <begin position="177"/>
        <end position="232"/>
    </location>
</feature>
<reference evidence="3" key="1">
    <citation type="journal article" date="2020" name="Stud. Mycol.">
        <title>101 Dothideomycetes genomes: a test case for predicting lifestyles and emergence of pathogens.</title>
        <authorList>
            <person name="Haridas S."/>
            <person name="Albert R."/>
            <person name="Binder M."/>
            <person name="Bloem J."/>
            <person name="Labutti K."/>
            <person name="Salamov A."/>
            <person name="Andreopoulos B."/>
            <person name="Baker S."/>
            <person name="Barry K."/>
            <person name="Bills G."/>
            <person name="Bluhm B."/>
            <person name="Cannon C."/>
            <person name="Castanera R."/>
            <person name="Culley D."/>
            <person name="Daum C."/>
            <person name="Ezra D."/>
            <person name="Gonzalez J."/>
            <person name="Henrissat B."/>
            <person name="Kuo A."/>
            <person name="Liang C."/>
            <person name="Lipzen A."/>
            <person name="Lutzoni F."/>
            <person name="Magnuson J."/>
            <person name="Mondo S."/>
            <person name="Nolan M."/>
            <person name="Ohm R."/>
            <person name="Pangilinan J."/>
            <person name="Park H.-J."/>
            <person name="Ramirez L."/>
            <person name="Alfaro M."/>
            <person name="Sun H."/>
            <person name="Tritt A."/>
            <person name="Yoshinaga Y."/>
            <person name="Zwiers L.-H."/>
            <person name="Turgeon B."/>
            <person name="Goodwin S."/>
            <person name="Spatafora J."/>
            <person name="Crous P."/>
            <person name="Grigoriev I."/>
        </authorList>
    </citation>
    <scope>NUCLEOTIDE SEQUENCE</scope>
    <source>
        <strain evidence="3">CBS 113818</strain>
    </source>
</reference>
<sequence length="276" mass="31595">MVLKHEDFVKNGVLDNFAFIPAELEAMIRSDLQLVAYDKRDPSTWPLITLATLNKHRGDEYAGRQGLPAYVAYEPIIMARYRLKHFGERTRTGTTLHNCYPCNFDQQNVLKKEVGMTTAEESNFRRNMRGDASFYGKTDTPNRPKTQAPTSAPRAQRATPCQNPSCAEGKKQNAAFRELLSKKETEHKKEAQELTARLAKWKRSFEISEAESEDARNRAMKAENKHRDLVRELDTQRRYCAELKAENWRLKGGSGVYRPATVEDIDSDEETVMGMD</sequence>
<evidence type="ECO:0000313" key="3">
    <source>
        <dbReference type="EMBL" id="KAF2830456.1"/>
    </source>
</evidence>